<accession>A0AAE3IMJ6</accession>
<dbReference type="InterPro" id="IPR039513">
    <property type="entry name" value="PL-6"/>
</dbReference>
<gene>
    <name evidence="2" type="ORF">OD355_09015</name>
</gene>
<dbReference type="Pfam" id="PF14592">
    <property type="entry name" value="Chondroitinas_B"/>
    <property type="match status" value="1"/>
</dbReference>
<feature type="signal peptide" evidence="1">
    <location>
        <begin position="1"/>
        <end position="21"/>
    </location>
</feature>
<dbReference type="EMBL" id="JAOTPL010000011">
    <property type="protein sequence ID" value="MCU7694653.1"/>
    <property type="molecule type" value="Genomic_DNA"/>
</dbReference>
<evidence type="ECO:0000256" key="1">
    <source>
        <dbReference type="SAM" id="SignalP"/>
    </source>
</evidence>
<feature type="chain" id="PRO_5042014995" evidence="1">
    <location>
        <begin position="22"/>
        <end position="512"/>
    </location>
</feature>
<dbReference type="RefSeq" id="WP_263038138.1">
    <property type="nucleotide sequence ID" value="NZ_JAOTPL010000011.1"/>
</dbReference>
<dbReference type="CDD" id="cd14251">
    <property type="entry name" value="PL-6"/>
    <property type="match status" value="1"/>
</dbReference>
<name>A0AAE3IMJ6_9BACT</name>
<keyword evidence="3" id="KW-1185">Reference proteome</keyword>
<evidence type="ECO:0000313" key="3">
    <source>
        <dbReference type="Proteomes" id="UP001209317"/>
    </source>
</evidence>
<dbReference type="InterPro" id="IPR012334">
    <property type="entry name" value="Pectin_lyas_fold"/>
</dbReference>
<sequence>MAKKFFILNVFFLISAACVSARNIEVKSKEEVYQALPHLKAGDQLILDDGNYSDIRLIVTVSGTAASPVIIAAKNPGKVLFTGNVKVELRGDHLVLKGIYFTGGNRNPAEWKSHGPGLVAIFGSYNRVTDCAFNNFDLVHSAYITTSLDEKGKVPVHCRIDHCSFTNKLTLDQVINLNNTYKKGTAGGPPMYHRIDHCFFSNPKKKGNAGGGIRIGYFRNDTGRCLVDSNLFVRQDSEAEIITSKSMENVYYANTFLNCQGTLNFRHGDKQVAVNNFFIGTDNLYGYGGMFVWGSNHIIAQNYFNLSKTIASRGHAALYLNPGSRASEHALAFDMDIVNNLFVNNNGYAIHFNPMDEIRKKVNAAENTFFEVPGHIKIIGNVFYTDKKNNFAFFKDDYPHIERNLYWQKNIFYGATPGMQVAAGLKDQKPAIENYQGYFMVKNSTHLPNLRYNSIPGIDLNFKEMAAKGIMGKPFEISAFLSNWKQYTIGDYYLSGRLNEAMKENLEKIPVE</sequence>
<organism evidence="2 3">
    <name type="scientific">Haoranjiania flava</name>
    <dbReference type="NCBI Taxonomy" id="1856322"/>
    <lineage>
        <taxon>Bacteria</taxon>
        <taxon>Pseudomonadati</taxon>
        <taxon>Bacteroidota</taxon>
        <taxon>Chitinophagia</taxon>
        <taxon>Chitinophagales</taxon>
        <taxon>Chitinophagaceae</taxon>
        <taxon>Haoranjiania</taxon>
    </lineage>
</organism>
<dbReference type="AlphaFoldDB" id="A0AAE3IMJ6"/>
<dbReference type="Proteomes" id="UP001209317">
    <property type="component" value="Unassembled WGS sequence"/>
</dbReference>
<comment type="caution">
    <text evidence="2">The sequence shown here is derived from an EMBL/GenBank/DDBJ whole genome shotgun (WGS) entry which is preliminary data.</text>
</comment>
<dbReference type="InterPro" id="IPR011050">
    <property type="entry name" value="Pectin_lyase_fold/virulence"/>
</dbReference>
<protein>
    <submittedName>
        <fullName evidence="2">Uncharacterized protein</fullName>
    </submittedName>
</protein>
<dbReference type="PROSITE" id="PS51257">
    <property type="entry name" value="PROKAR_LIPOPROTEIN"/>
    <property type="match status" value="1"/>
</dbReference>
<proteinExistence type="predicted"/>
<dbReference type="SUPFAM" id="SSF51126">
    <property type="entry name" value="Pectin lyase-like"/>
    <property type="match status" value="1"/>
</dbReference>
<evidence type="ECO:0000313" key="2">
    <source>
        <dbReference type="EMBL" id="MCU7694653.1"/>
    </source>
</evidence>
<keyword evidence="1" id="KW-0732">Signal</keyword>
<dbReference type="Gene3D" id="2.160.20.10">
    <property type="entry name" value="Single-stranded right-handed beta-helix, Pectin lyase-like"/>
    <property type="match status" value="1"/>
</dbReference>
<reference evidence="2" key="1">
    <citation type="submission" date="2022-10" db="EMBL/GenBank/DDBJ databases">
        <authorList>
            <person name="Kim H.S."/>
            <person name="Kim J.-S."/>
            <person name="Suh M.K."/>
            <person name="Eom M.K."/>
            <person name="Lee J.-S."/>
        </authorList>
    </citation>
    <scope>NUCLEOTIDE SEQUENCE</scope>
    <source>
        <strain evidence="2">LIP-5</strain>
    </source>
</reference>